<dbReference type="GO" id="GO:0016787">
    <property type="term" value="F:hydrolase activity"/>
    <property type="evidence" value="ECO:0007669"/>
    <property type="project" value="UniProtKB-KW"/>
</dbReference>
<feature type="domain" description="Peptidase M20 dimerisation" evidence="2">
    <location>
        <begin position="212"/>
        <end position="307"/>
    </location>
</feature>
<dbReference type="Proteomes" id="UP000626210">
    <property type="component" value="Unassembled WGS sequence"/>
</dbReference>
<sequence>MVWRLLQSAPSPLLDPHHMHPVTEPEGAYLASARQHAVDEFIRIRREIHAEPELGFAEHRTAALVADKLEGWGYAVERGVGGTGVVGRLVRGDGQRRLGLRADMDALPMAEHSGKPWASRRPGVMHACGHDGHTAMLLAAARRLAEDSHWSGTLVLIFQPAEEGGGGALRMMEDGLFERYPCDAVFAMHNMPGLPLGHLQFREGAAMASSDYATITIDGLGGHGAMPQHAADPIVAAASLVMALQTIVARNVDPQQTAVVTVGALQAGQANNVIPAQARLELSVRALDAGVRALLERRIRALAASQAEGLGCTATVDWRRGYTVLVNTPAETALARAVGLELVGAERVTLQGPALTGSEDFAFMLERVPGSYLLVGNGDGEGHCMVHNSGYDFDDRNIAVGAAYWTLLAQRFLTA</sequence>
<dbReference type="InterPro" id="IPR017439">
    <property type="entry name" value="Amidohydrolase"/>
</dbReference>
<gene>
    <name evidence="3" type="ORF">GCM10007320_40800</name>
</gene>
<evidence type="ECO:0000256" key="1">
    <source>
        <dbReference type="ARBA" id="ARBA00022801"/>
    </source>
</evidence>
<dbReference type="InterPro" id="IPR002933">
    <property type="entry name" value="Peptidase_M20"/>
</dbReference>
<evidence type="ECO:0000259" key="2">
    <source>
        <dbReference type="Pfam" id="PF07687"/>
    </source>
</evidence>
<dbReference type="PIRSF" id="PIRSF005962">
    <property type="entry name" value="Pept_M20D_amidohydro"/>
    <property type="match status" value="1"/>
</dbReference>
<evidence type="ECO:0000313" key="4">
    <source>
        <dbReference type="Proteomes" id="UP000626210"/>
    </source>
</evidence>
<organism evidence="3 4">
    <name type="scientific">Pseudorhodoferax aquiterrae</name>
    <dbReference type="NCBI Taxonomy" id="747304"/>
    <lineage>
        <taxon>Bacteria</taxon>
        <taxon>Pseudomonadati</taxon>
        <taxon>Pseudomonadota</taxon>
        <taxon>Betaproteobacteria</taxon>
        <taxon>Burkholderiales</taxon>
        <taxon>Comamonadaceae</taxon>
    </lineage>
</organism>
<comment type="caution">
    <text evidence="3">The sequence shown here is derived from an EMBL/GenBank/DDBJ whole genome shotgun (WGS) entry which is preliminary data.</text>
</comment>
<evidence type="ECO:0000313" key="3">
    <source>
        <dbReference type="EMBL" id="GHC91620.1"/>
    </source>
</evidence>
<name>A0ABQ3G5K2_9BURK</name>
<dbReference type="Gene3D" id="3.40.630.10">
    <property type="entry name" value="Zn peptidases"/>
    <property type="match status" value="1"/>
</dbReference>
<dbReference type="EMBL" id="BMYK01000014">
    <property type="protein sequence ID" value="GHC91620.1"/>
    <property type="molecule type" value="Genomic_DNA"/>
</dbReference>
<proteinExistence type="predicted"/>
<dbReference type="InterPro" id="IPR011650">
    <property type="entry name" value="Peptidase_M20_dimer"/>
</dbReference>
<keyword evidence="4" id="KW-1185">Reference proteome</keyword>
<dbReference type="Gene3D" id="3.30.70.360">
    <property type="match status" value="1"/>
</dbReference>
<accession>A0ABQ3G5K2</accession>
<dbReference type="SUPFAM" id="SSF55031">
    <property type="entry name" value="Bacterial exopeptidase dimerisation domain"/>
    <property type="match status" value="1"/>
</dbReference>
<dbReference type="InterPro" id="IPR036264">
    <property type="entry name" value="Bact_exopeptidase_dim_dom"/>
</dbReference>
<dbReference type="Pfam" id="PF01546">
    <property type="entry name" value="Peptidase_M20"/>
    <property type="match status" value="1"/>
</dbReference>
<dbReference type="PANTHER" id="PTHR11014">
    <property type="entry name" value="PEPTIDASE M20 FAMILY MEMBER"/>
    <property type="match status" value="1"/>
</dbReference>
<dbReference type="NCBIfam" id="TIGR01891">
    <property type="entry name" value="amidohydrolases"/>
    <property type="match status" value="1"/>
</dbReference>
<dbReference type="Pfam" id="PF07687">
    <property type="entry name" value="M20_dimer"/>
    <property type="match status" value="1"/>
</dbReference>
<dbReference type="SUPFAM" id="SSF53187">
    <property type="entry name" value="Zn-dependent exopeptidases"/>
    <property type="match status" value="1"/>
</dbReference>
<keyword evidence="1 3" id="KW-0378">Hydrolase</keyword>
<reference evidence="4" key="1">
    <citation type="journal article" date="2019" name="Int. J. Syst. Evol. Microbiol.">
        <title>The Global Catalogue of Microorganisms (GCM) 10K type strain sequencing project: providing services to taxonomists for standard genome sequencing and annotation.</title>
        <authorList>
            <consortium name="The Broad Institute Genomics Platform"/>
            <consortium name="The Broad Institute Genome Sequencing Center for Infectious Disease"/>
            <person name="Wu L."/>
            <person name="Ma J."/>
        </authorList>
    </citation>
    <scope>NUCLEOTIDE SEQUENCE [LARGE SCALE GENOMIC DNA]</scope>
    <source>
        <strain evidence="4">KCTC 23314</strain>
    </source>
</reference>
<dbReference type="PANTHER" id="PTHR11014:SF63">
    <property type="entry name" value="METALLOPEPTIDASE, PUTATIVE (AFU_ORTHOLOGUE AFUA_6G09600)-RELATED"/>
    <property type="match status" value="1"/>
</dbReference>
<dbReference type="CDD" id="cd05666">
    <property type="entry name" value="M20_Acy1-like"/>
    <property type="match status" value="1"/>
</dbReference>
<protein>
    <submittedName>
        <fullName evidence="3">Hydrolase</fullName>
    </submittedName>
</protein>